<dbReference type="PANTHER" id="PTHR21666:SF270">
    <property type="entry name" value="MUREIN HYDROLASE ACTIVATOR ENVC"/>
    <property type="match status" value="1"/>
</dbReference>
<dbReference type="CDD" id="cd12797">
    <property type="entry name" value="M23_peptidase"/>
    <property type="match status" value="1"/>
</dbReference>
<proteinExistence type="predicted"/>
<feature type="compositionally biased region" description="Low complexity" evidence="1">
    <location>
        <begin position="160"/>
        <end position="187"/>
    </location>
</feature>
<dbReference type="GO" id="GO:0016787">
    <property type="term" value="F:hydrolase activity"/>
    <property type="evidence" value="ECO:0007669"/>
    <property type="project" value="UniProtKB-KW"/>
</dbReference>
<evidence type="ECO:0000259" key="2">
    <source>
        <dbReference type="Pfam" id="PF01551"/>
    </source>
</evidence>
<reference evidence="3 4" key="1">
    <citation type="submission" date="2021-03" db="EMBL/GenBank/DDBJ databases">
        <title>Sequencing the genomes of 1000 actinobacteria strains.</title>
        <authorList>
            <person name="Klenk H.-P."/>
        </authorList>
    </citation>
    <scope>NUCLEOTIDE SEQUENCE [LARGE SCALE GENOMIC DNA]</scope>
    <source>
        <strain evidence="3 4">DSM 12936</strain>
    </source>
</reference>
<name>A0ABS4Z652_9ACTN</name>
<accession>A0ABS4Z652</accession>
<feature type="compositionally biased region" description="Polar residues" evidence="1">
    <location>
        <begin position="136"/>
        <end position="145"/>
    </location>
</feature>
<dbReference type="RefSeq" id="WP_210054204.1">
    <property type="nucleotide sequence ID" value="NZ_BAAAMH010000015.1"/>
</dbReference>
<dbReference type="PANTHER" id="PTHR21666">
    <property type="entry name" value="PEPTIDASE-RELATED"/>
    <property type="match status" value="1"/>
</dbReference>
<dbReference type="Gene3D" id="2.70.70.10">
    <property type="entry name" value="Glucose Permease (Domain IIA)"/>
    <property type="match status" value="1"/>
</dbReference>
<sequence>MPKSTTPDAPARRALIEDIKDDRRGWLQHGAAALAVSLLGLGVAGSVVLTGNAQPSQVAVPSTRVTASTDPAVQLPSAFDRDASSTSRDSAGRPALDQAKLQSLADQRAEELAKTDDQIEQAASTKAAAKREKTLESASESTQEQAVLIKKSADAKRAAELAQAAEPDAPAPAPGTTDAPATTAPAESGPVNASGKSCMPVRGGYSIAARFGQVGSWSRYHTGFDFSAPVGTPLQAPASGVVTNAGSGSASGWAGNYVAIRYPDGTSSLMAHMSTVSVSVGQTVTACQTVGAVGMTGRTFGPHVHFEIYPAGITPGDVYKAVNPLTWLNAHGINP</sequence>
<feature type="compositionally biased region" description="Low complexity" evidence="1">
    <location>
        <begin position="84"/>
        <end position="93"/>
    </location>
</feature>
<gene>
    <name evidence="3" type="ORF">JOF54_001386</name>
</gene>
<dbReference type="InterPro" id="IPR011055">
    <property type="entry name" value="Dup_hybrid_motif"/>
</dbReference>
<feature type="region of interest" description="Disordered" evidence="1">
    <location>
        <begin position="78"/>
        <end position="195"/>
    </location>
</feature>
<comment type="caution">
    <text evidence="3">The sequence shown here is derived from an EMBL/GenBank/DDBJ whole genome shotgun (WGS) entry which is preliminary data.</text>
</comment>
<keyword evidence="4" id="KW-1185">Reference proteome</keyword>
<protein>
    <submittedName>
        <fullName evidence="3">Murein DD-endopeptidase MepM/ murein hydrolase activator NlpD</fullName>
    </submittedName>
</protein>
<dbReference type="InterPro" id="IPR050570">
    <property type="entry name" value="Cell_wall_metabolism_enzyme"/>
</dbReference>
<evidence type="ECO:0000313" key="3">
    <source>
        <dbReference type="EMBL" id="MBP2416464.1"/>
    </source>
</evidence>
<evidence type="ECO:0000313" key="4">
    <source>
        <dbReference type="Proteomes" id="UP000758168"/>
    </source>
</evidence>
<dbReference type="EMBL" id="JAGIOB010000001">
    <property type="protein sequence ID" value="MBP2416464.1"/>
    <property type="molecule type" value="Genomic_DNA"/>
</dbReference>
<dbReference type="Pfam" id="PF01551">
    <property type="entry name" value="Peptidase_M23"/>
    <property type="match status" value="1"/>
</dbReference>
<keyword evidence="3" id="KW-0378">Hydrolase</keyword>
<evidence type="ECO:0000256" key="1">
    <source>
        <dbReference type="SAM" id="MobiDB-lite"/>
    </source>
</evidence>
<dbReference type="InterPro" id="IPR016047">
    <property type="entry name" value="M23ase_b-sheet_dom"/>
</dbReference>
<feature type="domain" description="M23ase beta-sheet core" evidence="2">
    <location>
        <begin position="220"/>
        <end position="311"/>
    </location>
</feature>
<dbReference type="SUPFAM" id="SSF51261">
    <property type="entry name" value="Duplicated hybrid motif"/>
    <property type="match status" value="1"/>
</dbReference>
<dbReference type="Proteomes" id="UP000758168">
    <property type="component" value="Unassembled WGS sequence"/>
</dbReference>
<feature type="compositionally biased region" description="Basic and acidic residues" evidence="1">
    <location>
        <begin position="107"/>
        <end position="117"/>
    </location>
</feature>
<organism evidence="3 4">
    <name type="scientific">Microlunatus capsulatus</name>
    <dbReference type="NCBI Taxonomy" id="99117"/>
    <lineage>
        <taxon>Bacteria</taxon>
        <taxon>Bacillati</taxon>
        <taxon>Actinomycetota</taxon>
        <taxon>Actinomycetes</taxon>
        <taxon>Propionibacteriales</taxon>
        <taxon>Propionibacteriaceae</taxon>
        <taxon>Microlunatus</taxon>
    </lineage>
</organism>